<dbReference type="PANTHER" id="PTHR43522:SF2">
    <property type="entry name" value="TRANSKETOLASE 1-RELATED"/>
    <property type="match status" value="1"/>
</dbReference>
<dbReference type="FunFam" id="3.40.50.970:FF:000004">
    <property type="entry name" value="Transketolase"/>
    <property type="match status" value="1"/>
</dbReference>
<dbReference type="SUPFAM" id="SSF52518">
    <property type="entry name" value="Thiamin diphosphate-binding fold (THDP-binding)"/>
    <property type="match status" value="2"/>
</dbReference>
<dbReference type="InterPro" id="IPR029061">
    <property type="entry name" value="THDP-binding"/>
</dbReference>
<gene>
    <name evidence="12" type="ORF">UFOPK1495_00984</name>
</gene>
<name>A0A6J6CSB2_9ZZZZ</name>
<evidence type="ECO:0000256" key="7">
    <source>
        <dbReference type="ARBA" id="ARBA00022723"/>
    </source>
</evidence>
<dbReference type="InterPro" id="IPR005475">
    <property type="entry name" value="Transketolase-like_Pyr-bd"/>
</dbReference>
<dbReference type="InterPro" id="IPR055152">
    <property type="entry name" value="Transketolase-like_C_2"/>
</dbReference>
<dbReference type="AlphaFoldDB" id="A0A6J6CSB2"/>
<comment type="catalytic activity">
    <reaction evidence="10">
        <text>D-sedoheptulose 7-phosphate + D-glyceraldehyde 3-phosphate = aldehydo-D-ribose 5-phosphate + D-xylulose 5-phosphate</text>
        <dbReference type="Rhea" id="RHEA:10508"/>
        <dbReference type="ChEBI" id="CHEBI:57483"/>
        <dbReference type="ChEBI" id="CHEBI:57737"/>
        <dbReference type="ChEBI" id="CHEBI:58273"/>
        <dbReference type="ChEBI" id="CHEBI:59776"/>
        <dbReference type="EC" id="2.2.1.1"/>
    </reaction>
</comment>
<dbReference type="InterPro" id="IPR009014">
    <property type="entry name" value="Transketo_C/PFOR_II"/>
</dbReference>
<evidence type="ECO:0000256" key="10">
    <source>
        <dbReference type="ARBA" id="ARBA00049473"/>
    </source>
</evidence>
<dbReference type="InterPro" id="IPR033247">
    <property type="entry name" value="Transketolase_fam"/>
</dbReference>
<evidence type="ECO:0000256" key="9">
    <source>
        <dbReference type="ARBA" id="ARBA00023052"/>
    </source>
</evidence>
<dbReference type="CDD" id="cd02012">
    <property type="entry name" value="TPP_TK"/>
    <property type="match status" value="1"/>
</dbReference>
<dbReference type="Gene3D" id="3.40.50.920">
    <property type="match status" value="1"/>
</dbReference>
<evidence type="ECO:0000256" key="2">
    <source>
        <dbReference type="ARBA" id="ARBA00001964"/>
    </source>
</evidence>
<keyword evidence="6" id="KW-0808">Transferase</keyword>
<dbReference type="GO" id="GO:0005829">
    <property type="term" value="C:cytosol"/>
    <property type="evidence" value="ECO:0007669"/>
    <property type="project" value="TreeGrafter"/>
</dbReference>
<dbReference type="NCBIfam" id="TIGR00232">
    <property type="entry name" value="tktlase_bact"/>
    <property type="match status" value="1"/>
</dbReference>
<evidence type="ECO:0000256" key="3">
    <source>
        <dbReference type="ARBA" id="ARBA00007131"/>
    </source>
</evidence>
<dbReference type="SUPFAM" id="SSF52922">
    <property type="entry name" value="TK C-terminal domain-like"/>
    <property type="match status" value="1"/>
</dbReference>
<evidence type="ECO:0000313" key="12">
    <source>
        <dbReference type="EMBL" id="CAB4552658.1"/>
    </source>
</evidence>
<accession>A0A6J6CSB2</accession>
<dbReference type="FunFam" id="3.40.50.970:FF:000003">
    <property type="entry name" value="Transketolase"/>
    <property type="match status" value="1"/>
</dbReference>
<dbReference type="GO" id="GO:0046872">
    <property type="term" value="F:metal ion binding"/>
    <property type="evidence" value="ECO:0007669"/>
    <property type="project" value="UniProtKB-KW"/>
</dbReference>
<evidence type="ECO:0000256" key="4">
    <source>
        <dbReference type="ARBA" id="ARBA00011738"/>
    </source>
</evidence>
<dbReference type="PROSITE" id="PS00802">
    <property type="entry name" value="TRANSKETOLASE_2"/>
    <property type="match status" value="1"/>
</dbReference>
<protein>
    <recommendedName>
        <fullName evidence="5">transketolase</fullName>
        <ecNumber evidence="5">2.2.1.1</ecNumber>
    </recommendedName>
</protein>
<dbReference type="GO" id="GO:0006098">
    <property type="term" value="P:pentose-phosphate shunt"/>
    <property type="evidence" value="ECO:0007669"/>
    <property type="project" value="TreeGrafter"/>
</dbReference>
<evidence type="ECO:0000259" key="11">
    <source>
        <dbReference type="SMART" id="SM00861"/>
    </source>
</evidence>
<dbReference type="Pfam" id="PF22613">
    <property type="entry name" value="Transketolase_C_1"/>
    <property type="match status" value="1"/>
</dbReference>
<dbReference type="Pfam" id="PF00456">
    <property type="entry name" value="Transketolase_N"/>
    <property type="match status" value="1"/>
</dbReference>
<dbReference type="InterPro" id="IPR020826">
    <property type="entry name" value="Transketolase_BS"/>
</dbReference>
<dbReference type="FunFam" id="3.40.50.920:FF:000003">
    <property type="entry name" value="Transketolase"/>
    <property type="match status" value="1"/>
</dbReference>
<dbReference type="SMART" id="SM00861">
    <property type="entry name" value="Transket_pyr"/>
    <property type="match status" value="1"/>
</dbReference>
<proteinExistence type="inferred from homology"/>
<keyword evidence="7" id="KW-0479">Metal-binding</keyword>
<dbReference type="Gene3D" id="3.40.50.970">
    <property type="match status" value="2"/>
</dbReference>
<dbReference type="EMBL" id="CAEZSU010000096">
    <property type="protein sequence ID" value="CAB4552658.1"/>
    <property type="molecule type" value="Genomic_DNA"/>
</dbReference>
<evidence type="ECO:0000256" key="6">
    <source>
        <dbReference type="ARBA" id="ARBA00022679"/>
    </source>
</evidence>
<evidence type="ECO:0000256" key="5">
    <source>
        <dbReference type="ARBA" id="ARBA00013152"/>
    </source>
</evidence>
<dbReference type="Pfam" id="PF02779">
    <property type="entry name" value="Transket_pyr"/>
    <property type="match status" value="1"/>
</dbReference>
<comment type="cofactor">
    <cofactor evidence="2">
        <name>thiamine diphosphate</name>
        <dbReference type="ChEBI" id="CHEBI:58937"/>
    </cofactor>
</comment>
<organism evidence="12">
    <name type="scientific">freshwater metagenome</name>
    <dbReference type="NCBI Taxonomy" id="449393"/>
    <lineage>
        <taxon>unclassified sequences</taxon>
        <taxon>metagenomes</taxon>
        <taxon>ecological metagenomes</taxon>
    </lineage>
</organism>
<dbReference type="InterPro" id="IPR005474">
    <property type="entry name" value="Transketolase_N"/>
</dbReference>
<keyword evidence="8" id="KW-0460">Magnesium</keyword>
<dbReference type="EC" id="2.2.1.1" evidence="5"/>
<dbReference type="InterPro" id="IPR005478">
    <property type="entry name" value="Transketolase_bac-like"/>
</dbReference>
<comment type="subunit">
    <text evidence="4">Homodimer.</text>
</comment>
<dbReference type="GO" id="GO:0004802">
    <property type="term" value="F:transketolase activity"/>
    <property type="evidence" value="ECO:0007669"/>
    <property type="project" value="UniProtKB-EC"/>
</dbReference>
<feature type="domain" description="Transketolase-like pyrimidine-binding" evidence="11">
    <location>
        <begin position="348"/>
        <end position="518"/>
    </location>
</feature>
<evidence type="ECO:0000256" key="1">
    <source>
        <dbReference type="ARBA" id="ARBA00001946"/>
    </source>
</evidence>
<dbReference type="PANTHER" id="PTHR43522">
    <property type="entry name" value="TRANSKETOLASE"/>
    <property type="match status" value="1"/>
</dbReference>
<comment type="similarity">
    <text evidence="3">Belongs to the transketolase family.</text>
</comment>
<dbReference type="CDD" id="cd07033">
    <property type="entry name" value="TPP_PYR_DXS_TK_like"/>
    <property type="match status" value="1"/>
</dbReference>
<sequence>MTDSRIESRTVDVVRGFAMDAPQKANSGHPGTAMALAPLAYALYARVMRYDASCPEWPNRDRFVLSGGHASILQYSMLYLTGFGLSLDDIKNFRQFGSPAAGHPERGHTPGIEVTTGPLGQGLANAVGLALAEHALRAQFGPQLFDHHTFVLCGDGDLEEGISHEAASLAGHLGLDKLVAIYDDNHISIDGPTELALSDDAAERFRSYGWHVENVGEIGEDIDALEAAINRAKNIDGKPSLIVLRSHIGYPSPKFTDTAHAHGNPFGADEIAATKAVMGMPDESFWSPEDVLEHMRGAGVRGRVAREAWYALYENWTENRAELDAVLEGRGIDGWQDSLPVWEAGESVATRSAGKKVLNALAPVVPGLMGGGADLTGNCGVELDGAVAFSRLNRDGRQIHFGVREHAMGSVMNGMAAHGGLIPFGGTFFVFADYMRPPVRLAALSDLRVIYSWTHDSVGVGEDGPTHQPIEHLASLRAMPKLRVIRPADANETAQAWRIAIEKGGPTALVLSRQNLPVLEGTAGNTAVELGAYILRNTKSDPDVVLIGTGSEVSLCVATADQLATEGISARVVSMPCWELFMDQDDDYQRSILGEGIPRVSVEAGSTFGWALWADACVGIDHYGASAPGPELMELFGMTVENVIEHVRIVLN</sequence>
<comment type="cofactor">
    <cofactor evidence="1">
        <name>Mg(2+)</name>
        <dbReference type="ChEBI" id="CHEBI:18420"/>
    </cofactor>
</comment>
<reference evidence="12" key="1">
    <citation type="submission" date="2020-05" db="EMBL/GenBank/DDBJ databases">
        <authorList>
            <person name="Chiriac C."/>
            <person name="Salcher M."/>
            <person name="Ghai R."/>
            <person name="Kavagutti S V."/>
        </authorList>
    </citation>
    <scope>NUCLEOTIDE SEQUENCE</scope>
</reference>
<keyword evidence="9" id="KW-0786">Thiamine pyrophosphate</keyword>
<evidence type="ECO:0000256" key="8">
    <source>
        <dbReference type="ARBA" id="ARBA00022842"/>
    </source>
</evidence>